<protein>
    <submittedName>
        <fullName evidence="2">Uncharacterized protein</fullName>
    </submittedName>
</protein>
<evidence type="ECO:0000256" key="1">
    <source>
        <dbReference type="SAM" id="Phobius"/>
    </source>
</evidence>
<sequence>MGGHFLLSGTQQRLRTIPLFFQFTVFLPFPCANRICSSLTGRTNGWTEQEKEWLGRFMCGFSSFTPLFFQPGLLVGGFFMVSSFPFSSDSLRGYFRGGPSRSIVKFSSS</sequence>
<keyword evidence="1" id="KW-1133">Transmembrane helix</keyword>
<keyword evidence="3" id="KW-1185">Reference proteome</keyword>
<feature type="transmembrane region" description="Helical" evidence="1">
    <location>
        <begin position="67"/>
        <end position="86"/>
    </location>
</feature>
<gene>
    <name evidence="2" type="ORF">DM02DRAFT_76635</name>
</gene>
<dbReference type="EMBL" id="KZ805431">
    <property type="protein sequence ID" value="PVH97665.1"/>
    <property type="molecule type" value="Genomic_DNA"/>
</dbReference>
<proteinExistence type="predicted"/>
<evidence type="ECO:0000313" key="2">
    <source>
        <dbReference type="EMBL" id="PVH97665.1"/>
    </source>
</evidence>
<keyword evidence="1" id="KW-0472">Membrane</keyword>
<organism evidence="2 3">
    <name type="scientific">Periconia macrospinosa</name>
    <dbReference type="NCBI Taxonomy" id="97972"/>
    <lineage>
        <taxon>Eukaryota</taxon>
        <taxon>Fungi</taxon>
        <taxon>Dikarya</taxon>
        <taxon>Ascomycota</taxon>
        <taxon>Pezizomycotina</taxon>
        <taxon>Dothideomycetes</taxon>
        <taxon>Pleosporomycetidae</taxon>
        <taxon>Pleosporales</taxon>
        <taxon>Massarineae</taxon>
        <taxon>Periconiaceae</taxon>
        <taxon>Periconia</taxon>
    </lineage>
</organism>
<name>A0A2V1DI97_9PLEO</name>
<evidence type="ECO:0000313" key="3">
    <source>
        <dbReference type="Proteomes" id="UP000244855"/>
    </source>
</evidence>
<dbReference type="AlphaFoldDB" id="A0A2V1DI97"/>
<accession>A0A2V1DI97</accession>
<dbReference type="Proteomes" id="UP000244855">
    <property type="component" value="Unassembled WGS sequence"/>
</dbReference>
<keyword evidence="1" id="KW-0812">Transmembrane</keyword>
<reference evidence="2 3" key="1">
    <citation type="journal article" date="2018" name="Sci. Rep.">
        <title>Comparative genomics provides insights into the lifestyle and reveals functional heterogeneity of dark septate endophytic fungi.</title>
        <authorList>
            <person name="Knapp D.G."/>
            <person name="Nemeth J.B."/>
            <person name="Barry K."/>
            <person name="Hainaut M."/>
            <person name="Henrissat B."/>
            <person name="Johnson J."/>
            <person name="Kuo A."/>
            <person name="Lim J.H.P."/>
            <person name="Lipzen A."/>
            <person name="Nolan M."/>
            <person name="Ohm R.A."/>
            <person name="Tamas L."/>
            <person name="Grigoriev I.V."/>
            <person name="Spatafora J.W."/>
            <person name="Nagy L.G."/>
            <person name="Kovacs G.M."/>
        </authorList>
    </citation>
    <scope>NUCLEOTIDE SEQUENCE [LARGE SCALE GENOMIC DNA]</scope>
    <source>
        <strain evidence="2 3">DSE2036</strain>
    </source>
</reference>